<reference evidence="2 3" key="1">
    <citation type="submission" date="2019-08" db="EMBL/GenBank/DDBJ databases">
        <title>Genome sequencing of Paenibacillus faecis DSM 23593(T).</title>
        <authorList>
            <person name="Kook J.-K."/>
            <person name="Park S.-N."/>
            <person name="Lim Y.K."/>
        </authorList>
    </citation>
    <scope>NUCLEOTIDE SEQUENCE [LARGE SCALE GENOMIC DNA]</scope>
    <source>
        <strain evidence="2 3">DSM 23593</strain>
    </source>
</reference>
<keyword evidence="3" id="KW-1185">Reference proteome</keyword>
<comment type="caution">
    <text evidence="2">The sequence shown here is derived from an EMBL/GenBank/DDBJ whole genome shotgun (WGS) entry which is preliminary data.</text>
</comment>
<dbReference type="RefSeq" id="WP_148453242.1">
    <property type="nucleotide sequence ID" value="NZ_VSDO01000003.1"/>
</dbReference>
<feature type="transmembrane region" description="Helical" evidence="1">
    <location>
        <begin position="61"/>
        <end position="83"/>
    </location>
</feature>
<keyword evidence="1" id="KW-1133">Transmembrane helix</keyword>
<feature type="transmembrane region" description="Helical" evidence="1">
    <location>
        <begin position="115"/>
        <end position="136"/>
    </location>
</feature>
<evidence type="ECO:0000256" key="1">
    <source>
        <dbReference type="SAM" id="Phobius"/>
    </source>
</evidence>
<organism evidence="2 3">
    <name type="scientific">Paenibacillus faecis</name>
    <dbReference type="NCBI Taxonomy" id="862114"/>
    <lineage>
        <taxon>Bacteria</taxon>
        <taxon>Bacillati</taxon>
        <taxon>Bacillota</taxon>
        <taxon>Bacilli</taxon>
        <taxon>Bacillales</taxon>
        <taxon>Paenibacillaceae</taxon>
        <taxon>Paenibacillus</taxon>
    </lineage>
</organism>
<evidence type="ECO:0000313" key="3">
    <source>
        <dbReference type="Proteomes" id="UP000325218"/>
    </source>
</evidence>
<dbReference type="OrthoDB" id="49365at2"/>
<name>A0A5D0CPY7_9BACL</name>
<feature type="transmembrane region" description="Helical" evidence="1">
    <location>
        <begin position="36"/>
        <end position="54"/>
    </location>
</feature>
<accession>A0A5D0CPY7</accession>
<dbReference type="AlphaFoldDB" id="A0A5D0CPY7"/>
<gene>
    <name evidence="2" type="ORF">FRY98_14855</name>
</gene>
<sequence>MSKKTTWLGPVLILLGFYLFFFRKEAISTGTLFGTFWATLFIIPLGLFFHWLYFSMTNRRATGLLIPGGILFTVGLVCQVATLFDSWQYLWPGFILAPAVGLFEFYWFGNRNKYLLIPINILAVLSLLFFAVFSFGTLYNRMIFGQPVLAIALIVIGAGVMVAPKKKRY</sequence>
<protein>
    <submittedName>
        <fullName evidence="2">Uncharacterized protein</fullName>
    </submittedName>
</protein>
<proteinExistence type="predicted"/>
<keyword evidence="1" id="KW-0472">Membrane</keyword>
<dbReference type="EMBL" id="VSDO01000003">
    <property type="protein sequence ID" value="TYA12016.1"/>
    <property type="molecule type" value="Genomic_DNA"/>
</dbReference>
<feature type="transmembrane region" description="Helical" evidence="1">
    <location>
        <begin position="142"/>
        <end position="163"/>
    </location>
</feature>
<feature type="transmembrane region" description="Helical" evidence="1">
    <location>
        <begin position="89"/>
        <end position="108"/>
    </location>
</feature>
<evidence type="ECO:0000313" key="2">
    <source>
        <dbReference type="EMBL" id="TYA12016.1"/>
    </source>
</evidence>
<keyword evidence="1" id="KW-0812">Transmembrane</keyword>
<dbReference type="Proteomes" id="UP000325218">
    <property type="component" value="Unassembled WGS sequence"/>
</dbReference>